<organism evidence="4 5">
    <name type="scientific">Helobdella robusta</name>
    <name type="common">Californian leech</name>
    <dbReference type="NCBI Taxonomy" id="6412"/>
    <lineage>
        <taxon>Eukaryota</taxon>
        <taxon>Metazoa</taxon>
        <taxon>Spiralia</taxon>
        <taxon>Lophotrochozoa</taxon>
        <taxon>Annelida</taxon>
        <taxon>Clitellata</taxon>
        <taxon>Hirudinea</taxon>
        <taxon>Rhynchobdellida</taxon>
        <taxon>Glossiphoniidae</taxon>
        <taxon>Helobdella</taxon>
    </lineage>
</organism>
<evidence type="ECO:0000259" key="2">
    <source>
        <dbReference type="Pfam" id="PF02752"/>
    </source>
</evidence>
<evidence type="ECO:0000256" key="1">
    <source>
        <dbReference type="SAM" id="MobiDB-lite"/>
    </source>
</evidence>
<dbReference type="InterPro" id="IPR014756">
    <property type="entry name" value="Ig_E-set"/>
</dbReference>
<dbReference type="CTD" id="20201826"/>
<evidence type="ECO:0000313" key="3">
    <source>
        <dbReference type="EMBL" id="ESO10636.1"/>
    </source>
</evidence>
<dbReference type="RefSeq" id="XP_009010905.1">
    <property type="nucleotide sequence ID" value="XM_009012657.1"/>
</dbReference>
<dbReference type="HOGENOM" id="CLU_639802_0_0_1"/>
<dbReference type="InParanoid" id="T1EZ26"/>
<feature type="region of interest" description="Disordered" evidence="1">
    <location>
        <begin position="40"/>
        <end position="87"/>
    </location>
</feature>
<reference evidence="5" key="1">
    <citation type="submission" date="2012-12" db="EMBL/GenBank/DDBJ databases">
        <authorList>
            <person name="Hellsten U."/>
            <person name="Grimwood J."/>
            <person name="Chapman J.A."/>
            <person name="Shapiro H."/>
            <person name="Aerts A."/>
            <person name="Otillar R.P."/>
            <person name="Terry A.Y."/>
            <person name="Boore J.L."/>
            <person name="Simakov O."/>
            <person name="Marletaz F."/>
            <person name="Cho S.-J."/>
            <person name="Edsinger-Gonzales E."/>
            <person name="Havlak P."/>
            <person name="Kuo D.-H."/>
            <person name="Larsson T."/>
            <person name="Lv J."/>
            <person name="Arendt D."/>
            <person name="Savage R."/>
            <person name="Osoegawa K."/>
            <person name="de Jong P."/>
            <person name="Lindberg D.R."/>
            <person name="Seaver E.C."/>
            <person name="Weisblat D.A."/>
            <person name="Putnam N.H."/>
            <person name="Grigoriev I.V."/>
            <person name="Rokhsar D.S."/>
        </authorList>
    </citation>
    <scope>NUCLEOTIDE SEQUENCE</scope>
</reference>
<reference evidence="3 5" key="2">
    <citation type="journal article" date="2013" name="Nature">
        <title>Insights into bilaterian evolution from three spiralian genomes.</title>
        <authorList>
            <person name="Simakov O."/>
            <person name="Marletaz F."/>
            <person name="Cho S.J."/>
            <person name="Edsinger-Gonzales E."/>
            <person name="Havlak P."/>
            <person name="Hellsten U."/>
            <person name="Kuo D.H."/>
            <person name="Larsson T."/>
            <person name="Lv J."/>
            <person name="Arendt D."/>
            <person name="Savage R."/>
            <person name="Osoegawa K."/>
            <person name="de Jong P."/>
            <person name="Grimwood J."/>
            <person name="Chapman J.A."/>
            <person name="Shapiro H."/>
            <person name="Aerts A."/>
            <person name="Otillar R.P."/>
            <person name="Terry A.Y."/>
            <person name="Boore J.L."/>
            <person name="Grigoriev I.V."/>
            <person name="Lindberg D.R."/>
            <person name="Seaver E.C."/>
            <person name="Weisblat D.A."/>
            <person name="Putnam N.H."/>
            <person name="Rokhsar D.S."/>
        </authorList>
    </citation>
    <scope>NUCLEOTIDE SEQUENCE</scope>
</reference>
<sequence length="429" mass="48904">MSARLNWTKKNSELGTSPATQFQNLQPRDGIGWMRYKNTNNQTPNENNHITSTLNTTSSKSTSTYDQCTSTNAKVRSTDNQVTSTDNRTKNDVMRQNRAVVTGQGQSDTNLKIRNFEISYLREDGVMCGGKKLAGHVTFRNDEEVAVESVLIIFLISHFPGWIAILPIFNPTSGKPPTHHFRHNDDGNDADDLVVMKHWKEFIIKNEVMFSEKALLPIEKITNRQNQIFGLLTLSDVRGKWKVKKTGFFPGESIEVHADIFNGGRVKVVENKVTLVQHILYKSHRCPDNQISERKKLSTKCKSTILTDAWGFWRDQIPIPSNATPTTNKIAELIELSIKLAPPLKPIRSEIDIIIGNLEYPDEAINIIQNINKETNNNNHNNKNNKNKENNNINNNKICYNNNNISKIYYNNKILSDLNLYLDDDKSFF</sequence>
<gene>
    <name evidence="4" type="primary">20201826</name>
    <name evidence="3" type="ORF">HELRODRAFT_167144</name>
</gene>
<dbReference type="SUPFAM" id="SSF81296">
    <property type="entry name" value="E set domains"/>
    <property type="match status" value="1"/>
</dbReference>
<dbReference type="EnsemblMetazoa" id="HelroT167144">
    <property type="protein sequence ID" value="HelroP167144"/>
    <property type="gene ID" value="HelroG167144"/>
</dbReference>
<accession>T1EZ26</accession>
<reference evidence="4" key="3">
    <citation type="submission" date="2015-06" db="UniProtKB">
        <authorList>
            <consortium name="EnsemblMetazoa"/>
        </authorList>
    </citation>
    <scope>IDENTIFICATION</scope>
</reference>
<evidence type="ECO:0000313" key="4">
    <source>
        <dbReference type="EnsemblMetazoa" id="HelroP167144"/>
    </source>
</evidence>
<feature type="region of interest" description="Disordered" evidence="1">
    <location>
        <begin position="374"/>
        <end position="393"/>
    </location>
</feature>
<dbReference type="EMBL" id="KB095858">
    <property type="protein sequence ID" value="ESO10636.1"/>
    <property type="molecule type" value="Genomic_DNA"/>
</dbReference>
<feature type="compositionally biased region" description="Low complexity" evidence="1">
    <location>
        <begin position="40"/>
        <end position="64"/>
    </location>
</feature>
<dbReference type="InterPro" id="IPR014752">
    <property type="entry name" value="Arrestin-like_C"/>
</dbReference>
<dbReference type="AlphaFoldDB" id="T1EZ26"/>
<name>T1EZ26_HELRO</name>
<dbReference type="EMBL" id="AMQM01002687">
    <property type="status" value="NOT_ANNOTATED_CDS"/>
    <property type="molecule type" value="Genomic_DNA"/>
</dbReference>
<feature type="compositionally biased region" description="Polar residues" evidence="1">
    <location>
        <begin position="65"/>
        <end position="86"/>
    </location>
</feature>
<dbReference type="InterPro" id="IPR011022">
    <property type="entry name" value="Arrestin_C-like"/>
</dbReference>
<dbReference type="GeneID" id="20201826"/>
<keyword evidence="5" id="KW-1185">Reference proteome</keyword>
<dbReference type="KEGG" id="hro:HELRODRAFT_167144"/>
<feature type="domain" description="Arrestin C-terminal-like" evidence="2">
    <location>
        <begin position="242"/>
        <end position="336"/>
    </location>
</feature>
<proteinExistence type="predicted"/>
<dbReference type="Pfam" id="PF02752">
    <property type="entry name" value="Arrestin_C"/>
    <property type="match status" value="1"/>
</dbReference>
<evidence type="ECO:0000313" key="5">
    <source>
        <dbReference type="Proteomes" id="UP000015101"/>
    </source>
</evidence>
<dbReference type="Proteomes" id="UP000015101">
    <property type="component" value="Unassembled WGS sequence"/>
</dbReference>
<protein>
    <recommendedName>
        <fullName evidence="2">Arrestin C-terminal-like domain-containing protein</fullName>
    </recommendedName>
</protein>
<dbReference type="Gene3D" id="2.60.40.640">
    <property type="match status" value="1"/>
</dbReference>